<dbReference type="InterPro" id="IPR051257">
    <property type="entry name" value="Diverse_CBS-Domain"/>
</dbReference>
<evidence type="ECO:0000256" key="2">
    <source>
        <dbReference type="PROSITE-ProRule" id="PRU00703"/>
    </source>
</evidence>
<dbReference type="InterPro" id="IPR046342">
    <property type="entry name" value="CBS_dom_sf"/>
</dbReference>
<reference evidence="4 5" key="1">
    <citation type="submission" date="2014-09" db="EMBL/GenBank/DDBJ databases">
        <title>Genome sequence of Sinomonas sp. MUSC 117.</title>
        <authorList>
            <person name="Lee L.-H."/>
        </authorList>
    </citation>
    <scope>NUCLEOTIDE SEQUENCE [LARGE SCALE GENOMIC DNA]</scope>
    <source>
        <strain evidence="4 5">MUSC 117</strain>
    </source>
</reference>
<evidence type="ECO:0000313" key="5">
    <source>
        <dbReference type="Proteomes" id="UP000030982"/>
    </source>
</evidence>
<gene>
    <name evidence="4" type="ORF">LK10_12155</name>
</gene>
<protein>
    <recommendedName>
        <fullName evidence="3">CBS domain-containing protein</fullName>
    </recommendedName>
</protein>
<evidence type="ECO:0000313" key="4">
    <source>
        <dbReference type="EMBL" id="KHL02567.1"/>
    </source>
</evidence>
<dbReference type="InterPro" id="IPR000644">
    <property type="entry name" value="CBS_dom"/>
</dbReference>
<dbReference type="PANTHER" id="PTHR43080">
    <property type="entry name" value="CBS DOMAIN-CONTAINING PROTEIN CBSX3, MITOCHONDRIAL"/>
    <property type="match status" value="1"/>
</dbReference>
<sequence>MPKVRDLMTRRVECIGADETLEVAARRLRDLDVGALPVLAPDGDLAGMLTDRDIVIRGIAEGSDARSERVGAIAARPPVTIDPEATIENAIALMEGRRVRRLPVIQEGRLVGILAQADVARYYATYRVGELIAFISQ</sequence>
<dbReference type="SMART" id="SM00116">
    <property type="entry name" value="CBS"/>
    <property type="match status" value="2"/>
</dbReference>
<dbReference type="AlphaFoldDB" id="A0A0B2ALB4"/>
<name>A0A0B2ALB4_9MICC</name>
<keyword evidence="5" id="KW-1185">Reference proteome</keyword>
<accession>A0A0B2ALB4</accession>
<comment type="caution">
    <text evidence="4">The sequence shown here is derived from an EMBL/GenBank/DDBJ whole genome shotgun (WGS) entry which is preliminary data.</text>
</comment>
<proteinExistence type="predicted"/>
<organism evidence="4 5">
    <name type="scientific">Sinomonas humi</name>
    <dbReference type="NCBI Taxonomy" id="1338436"/>
    <lineage>
        <taxon>Bacteria</taxon>
        <taxon>Bacillati</taxon>
        <taxon>Actinomycetota</taxon>
        <taxon>Actinomycetes</taxon>
        <taxon>Micrococcales</taxon>
        <taxon>Micrococcaceae</taxon>
        <taxon>Sinomonas</taxon>
    </lineage>
</organism>
<dbReference type="Proteomes" id="UP000030982">
    <property type="component" value="Unassembled WGS sequence"/>
</dbReference>
<dbReference type="Pfam" id="PF00571">
    <property type="entry name" value="CBS"/>
    <property type="match status" value="2"/>
</dbReference>
<feature type="domain" description="CBS" evidence="3">
    <location>
        <begin position="8"/>
        <end position="65"/>
    </location>
</feature>
<dbReference type="OrthoDB" id="9789996at2"/>
<dbReference type="EMBL" id="JTDL01000120">
    <property type="protein sequence ID" value="KHL02567.1"/>
    <property type="molecule type" value="Genomic_DNA"/>
</dbReference>
<dbReference type="STRING" id="1338436.LK10_12155"/>
<dbReference type="CDD" id="cd04622">
    <property type="entry name" value="CBS_pair_HRP1_like"/>
    <property type="match status" value="1"/>
</dbReference>
<dbReference type="PROSITE" id="PS51371">
    <property type="entry name" value="CBS"/>
    <property type="match status" value="2"/>
</dbReference>
<evidence type="ECO:0000259" key="3">
    <source>
        <dbReference type="PROSITE" id="PS51371"/>
    </source>
</evidence>
<feature type="domain" description="CBS" evidence="3">
    <location>
        <begin position="74"/>
        <end position="131"/>
    </location>
</feature>
<dbReference type="Gene3D" id="3.10.580.10">
    <property type="entry name" value="CBS-domain"/>
    <property type="match status" value="1"/>
</dbReference>
<dbReference type="PANTHER" id="PTHR43080:SF2">
    <property type="entry name" value="CBS DOMAIN-CONTAINING PROTEIN"/>
    <property type="match status" value="1"/>
</dbReference>
<dbReference type="SUPFAM" id="SSF54631">
    <property type="entry name" value="CBS-domain pair"/>
    <property type="match status" value="1"/>
</dbReference>
<keyword evidence="1 2" id="KW-0129">CBS domain</keyword>
<evidence type="ECO:0000256" key="1">
    <source>
        <dbReference type="ARBA" id="ARBA00023122"/>
    </source>
</evidence>